<keyword evidence="3" id="KW-0862">Zinc</keyword>
<dbReference type="PROSITE" id="PS01357">
    <property type="entry name" value="ZF_ZZ_1"/>
    <property type="match status" value="1"/>
</dbReference>
<sequence>MRLLNAWTLRVEEFFDDSTLPRYAILSHRWQDEEVSLQQLRDGQAAQLHGYKKLADSCSQALRDGFDYVWIDTCCIDKTSSAELSEALNSMFQWYQRASVCYAYLFDVDETSITSKESSTFYRSAWFTRGWTLQELLAPATVEFFNGAWQRLGTKVKLKDAICEVTGIHPGVLTGELDLQSFSVAQRMSWAARRTTAKVEDRAYSLLGIFGINMPMLYGEGERAFLRLQEEIMKQSDDHTLFAWKSSDQNFRGLFAKSPAAFADSGNLVQSASKWNMKPYSLTNMGLSIELAMVEWSMGVYLAALDCQTEGVQNSRVGIFLSDLPEKNQYARIMLDGVDLPRFSTNRQSQYRYIYVRQNIRGSLQPTEREYGFWLRRMPKPNSSPDATFDVTAWNKSWTRQNMVFTIPKGESGTAVVIRYKPEVGITQNVKLGFDPKFNPVCQFGGQYYSPKMFGSPARDTFDGIMATDWMNPRLEGVHVGDKEAGLNIDDYIRILILKETVKGKEMWVVYIAHYDEEAVWYRDRVCDGCHLTIFGKLYRCSECSGFDYCEDCYAKADKTHPQHRFKKDKPVCHSGVKCDSCSSKVYGSRYKCSRCPDFDLCCYCFADAMKIHPQHQFKEIKKP</sequence>
<dbReference type="SMART" id="SM00291">
    <property type="entry name" value="ZnF_ZZ"/>
    <property type="match status" value="2"/>
</dbReference>
<evidence type="ECO:0000259" key="5">
    <source>
        <dbReference type="PROSITE" id="PS50135"/>
    </source>
</evidence>
<dbReference type="RefSeq" id="XP_003172035.1">
    <property type="nucleotide sequence ID" value="XM_003171987.1"/>
</dbReference>
<evidence type="ECO:0000256" key="2">
    <source>
        <dbReference type="ARBA" id="ARBA00022771"/>
    </source>
</evidence>
<dbReference type="Proteomes" id="UP000002669">
    <property type="component" value="Unassembled WGS sequence"/>
</dbReference>
<dbReference type="OMA" id="EKNQYAR"/>
<proteinExistence type="predicted"/>
<dbReference type="VEuPathDB" id="FungiDB:MGYG_06579"/>
<dbReference type="CDD" id="cd02249">
    <property type="entry name" value="ZZ"/>
    <property type="match status" value="1"/>
</dbReference>
<dbReference type="InterPro" id="IPR058525">
    <property type="entry name" value="DUF8212"/>
</dbReference>
<keyword evidence="7" id="KW-1185">Reference proteome</keyword>
<dbReference type="PANTHER" id="PTHR10622">
    <property type="entry name" value="HET DOMAIN-CONTAINING PROTEIN"/>
    <property type="match status" value="1"/>
</dbReference>
<evidence type="ECO:0000256" key="3">
    <source>
        <dbReference type="ARBA" id="ARBA00022833"/>
    </source>
</evidence>
<dbReference type="GO" id="GO:0008270">
    <property type="term" value="F:zinc ion binding"/>
    <property type="evidence" value="ECO:0007669"/>
    <property type="project" value="UniProtKB-KW"/>
</dbReference>
<dbReference type="InterPro" id="IPR010730">
    <property type="entry name" value="HET"/>
</dbReference>
<evidence type="ECO:0000256" key="1">
    <source>
        <dbReference type="ARBA" id="ARBA00022723"/>
    </source>
</evidence>
<dbReference type="Pfam" id="PF26640">
    <property type="entry name" value="DUF8212"/>
    <property type="match status" value="1"/>
</dbReference>
<dbReference type="Pfam" id="PF00569">
    <property type="entry name" value="ZZ"/>
    <property type="match status" value="1"/>
</dbReference>
<dbReference type="GeneID" id="10027295"/>
<gene>
    <name evidence="6" type="ORF">MGYG_06579</name>
</gene>
<protein>
    <submittedName>
        <fullName evidence="6">HET domain-containing protein</fullName>
    </submittedName>
</protein>
<keyword evidence="1" id="KW-0479">Metal-binding</keyword>
<accession>E4UZQ1</accession>
<dbReference type="Pfam" id="PF06985">
    <property type="entry name" value="HET"/>
    <property type="match status" value="1"/>
</dbReference>
<organism evidence="7">
    <name type="scientific">Arthroderma gypseum (strain ATCC MYA-4604 / CBS 118893)</name>
    <name type="common">Microsporum gypseum</name>
    <dbReference type="NCBI Taxonomy" id="535722"/>
    <lineage>
        <taxon>Eukaryota</taxon>
        <taxon>Fungi</taxon>
        <taxon>Dikarya</taxon>
        <taxon>Ascomycota</taxon>
        <taxon>Pezizomycotina</taxon>
        <taxon>Eurotiomycetes</taxon>
        <taxon>Eurotiomycetidae</taxon>
        <taxon>Onygenales</taxon>
        <taxon>Arthrodermataceae</taxon>
        <taxon>Nannizzia</taxon>
    </lineage>
</organism>
<dbReference type="InterPro" id="IPR043145">
    <property type="entry name" value="Znf_ZZ_sf"/>
</dbReference>
<dbReference type="InParanoid" id="E4UZQ1"/>
<evidence type="ECO:0000313" key="6">
    <source>
        <dbReference type="EMBL" id="EFR03581.1"/>
    </source>
</evidence>
<dbReference type="OrthoDB" id="674604at2759"/>
<keyword evidence="2 4" id="KW-0863">Zinc-finger</keyword>
<dbReference type="InterPro" id="IPR000433">
    <property type="entry name" value="Znf_ZZ"/>
</dbReference>
<dbReference type="PANTHER" id="PTHR10622:SF10">
    <property type="entry name" value="HET DOMAIN-CONTAINING PROTEIN"/>
    <property type="match status" value="1"/>
</dbReference>
<dbReference type="AlphaFoldDB" id="E4UZQ1"/>
<dbReference type="STRING" id="535722.E4UZQ1"/>
<reference evidence="7" key="1">
    <citation type="journal article" date="2012" name="MBio">
        <title>Comparative genome analysis of Trichophyton rubrum and related dermatophytes reveals candidate genes involved in infection.</title>
        <authorList>
            <person name="Martinez D.A."/>
            <person name="Oliver B.G."/>
            <person name="Graeser Y."/>
            <person name="Goldberg J.M."/>
            <person name="Li W."/>
            <person name="Martinez-Rossi N.M."/>
            <person name="Monod M."/>
            <person name="Shelest E."/>
            <person name="Barton R.C."/>
            <person name="Birch E."/>
            <person name="Brakhage A.A."/>
            <person name="Chen Z."/>
            <person name="Gurr S.J."/>
            <person name="Heiman D."/>
            <person name="Heitman J."/>
            <person name="Kosti I."/>
            <person name="Rossi A."/>
            <person name="Saif S."/>
            <person name="Samalova M."/>
            <person name="Saunders C.W."/>
            <person name="Shea T."/>
            <person name="Summerbell R.C."/>
            <person name="Xu J."/>
            <person name="Young S."/>
            <person name="Zeng Q."/>
            <person name="Birren B.W."/>
            <person name="Cuomo C.A."/>
            <person name="White T.C."/>
        </authorList>
    </citation>
    <scope>NUCLEOTIDE SEQUENCE [LARGE SCALE GENOMIC DNA]</scope>
    <source>
        <strain evidence="7">ATCC MYA-4604 / CBS 118893</strain>
    </source>
</reference>
<evidence type="ECO:0000313" key="7">
    <source>
        <dbReference type="Proteomes" id="UP000002669"/>
    </source>
</evidence>
<dbReference type="CDD" id="cd02340">
    <property type="entry name" value="ZZ_NBR1_like"/>
    <property type="match status" value="1"/>
</dbReference>
<dbReference type="EMBL" id="DS989826">
    <property type="protein sequence ID" value="EFR03581.1"/>
    <property type="molecule type" value="Genomic_DNA"/>
</dbReference>
<dbReference type="eggNOG" id="ENOG502SHG8">
    <property type="taxonomic scope" value="Eukaryota"/>
</dbReference>
<dbReference type="PROSITE" id="PS50135">
    <property type="entry name" value="ZF_ZZ_2"/>
    <property type="match status" value="1"/>
</dbReference>
<dbReference type="HOGENOM" id="CLU_000288_138_13_1"/>
<feature type="domain" description="ZZ-type" evidence="5">
    <location>
        <begin position="574"/>
        <end position="624"/>
    </location>
</feature>
<name>E4UZQ1_ARTGP</name>
<evidence type="ECO:0000256" key="4">
    <source>
        <dbReference type="PROSITE-ProRule" id="PRU00228"/>
    </source>
</evidence>
<dbReference type="SUPFAM" id="SSF57850">
    <property type="entry name" value="RING/U-box"/>
    <property type="match status" value="2"/>
</dbReference>
<dbReference type="Gene3D" id="3.30.60.90">
    <property type="match status" value="2"/>
</dbReference>